<evidence type="ECO:0008006" key="4">
    <source>
        <dbReference type="Google" id="ProtNLM"/>
    </source>
</evidence>
<reference evidence="3" key="1">
    <citation type="journal article" date="2019" name="Int. J. Syst. Evol. Microbiol.">
        <title>The Global Catalogue of Microorganisms (GCM) 10K type strain sequencing project: providing services to taxonomists for standard genome sequencing and annotation.</title>
        <authorList>
            <consortium name="The Broad Institute Genomics Platform"/>
            <consortium name="The Broad Institute Genome Sequencing Center for Infectious Disease"/>
            <person name="Wu L."/>
            <person name="Ma J."/>
        </authorList>
    </citation>
    <scope>NUCLEOTIDE SEQUENCE [LARGE SCALE GENOMIC DNA]</scope>
    <source>
        <strain evidence="3">KCTC 22245</strain>
    </source>
</reference>
<evidence type="ECO:0000256" key="1">
    <source>
        <dbReference type="SAM" id="Phobius"/>
    </source>
</evidence>
<dbReference type="EMBL" id="JBHRVA010000002">
    <property type="protein sequence ID" value="MFC3302501.1"/>
    <property type="molecule type" value="Genomic_DNA"/>
</dbReference>
<gene>
    <name evidence="2" type="ORF">ACFONP_07125</name>
</gene>
<evidence type="ECO:0000313" key="2">
    <source>
        <dbReference type="EMBL" id="MFC3302501.1"/>
    </source>
</evidence>
<comment type="caution">
    <text evidence="2">The sequence shown here is derived from an EMBL/GenBank/DDBJ whole genome shotgun (WGS) entry which is preliminary data.</text>
</comment>
<sequence>MSIVKSDTDKMPDDVIESRAKTYEGLMTFAYVWGLPIVLAIVMFLTLLLRDVGFLTSLIISFFTFLGVMAFSKTFFVH</sequence>
<name>A0ABV7MBD6_9PROT</name>
<protein>
    <recommendedName>
        <fullName evidence="4">Aa3-type cytochrome c oxidase subunit IV</fullName>
    </recommendedName>
</protein>
<feature type="transmembrane region" description="Helical" evidence="1">
    <location>
        <begin position="28"/>
        <end position="48"/>
    </location>
</feature>
<accession>A0ABV7MBD6</accession>
<dbReference type="Proteomes" id="UP001595607">
    <property type="component" value="Unassembled WGS sequence"/>
</dbReference>
<keyword evidence="1" id="KW-0472">Membrane</keyword>
<feature type="transmembrane region" description="Helical" evidence="1">
    <location>
        <begin position="54"/>
        <end position="76"/>
    </location>
</feature>
<proteinExistence type="predicted"/>
<evidence type="ECO:0000313" key="3">
    <source>
        <dbReference type="Proteomes" id="UP001595607"/>
    </source>
</evidence>
<keyword evidence="1" id="KW-0812">Transmembrane</keyword>
<organism evidence="2 3">
    <name type="scientific">Parvularcula lutaonensis</name>
    <dbReference type="NCBI Taxonomy" id="491923"/>
    <lineage>
        <taxon>Bacteria</taxon>
        <taxon>Pseudomonadati</taxon>
        <taxon>Pseudomonadota</taxon>
        <taxon>Alphaproteobacteria</taxon>
        <taxon>Parvularculales</taxon>
        <taxon>Parvularculaceae</taxon>
        <taxon>Parvularcula</taxon>
    </lineage>
</organism>
<keyword evidence="1" id="KW-1133">Transmembrane helix</keyword>
<keyword evidence="3" id="KW-1185">Reference proteome</keyword>
<dbReference type="RefSeq" id="WP_189570809.1">
    <property type="nucleotide sequence ID" value="NZ_BMXU01000001.1"/>
</dbReference>